<dbReference type="InterPro" id="IPR025484">
    <property type="entry name" value="DUF4376"/>
</dbReference>
<dbReference type="AlphaFoldDB" id="A0A7L5BCL9"/>
<name>A0A7L5BCL9_9HYPH</name>
<evidence type="ECO:0000259" key="1">
    <source>
        <dbReference type="Pfam" id="PF14301"/>
    </source>
</evidence>
<keyword evidence="4" id="KW-1185">Reference proteome</keyword>
<gene>
    <name evidence="2" type="ORF">G3A56_00185</name>
    <name evidence="3" type="ORF">G3A56_02355</name>
</gene>
<dbReference type="EMBL" id="CP048632">
    <property type="protein sequence ID" value="QIB36614.1"/>
    <property type="molecule type" value="Genomic_DNA"/>
</dbReference>
<dbReference type="KEGG" id="roy:G3A56_02355"/>
<evidence type="ECO:0000313" key="3">
    <source>
        <dbReference type="EMBL" id="QIB36975.1"/>
    </source>
</evidence>
<dbReference type="RefSeq" id="WP_164056012.1">
    <property type="nucleotide sequence ID" value="NZ_CP048632.1"/>
</dbReference>
<organism evidence="2 4">
    <name type="scientific">Rhizobium oryzihabitans</name>
    <dbReference type="NCBI Taxonomy" id="2267833"/>
    <lineage>
        <taxon>Bacteria</taxon>
        <taxon>Pseudomonadati</taxon>
        <taxon>Pseudomonadota</taxon>
        <taxon>Alphaproteobacteria</taxon>
        <taxon>Hyphomicrobiales</taxon>
        <taxon>Rhizobiaceae</taxon>
        <taxon>Rhizobium/Agrobacterium group</taxon>
        <taxon>Rhizobium</taxon>
    </lineage>
</organism>
<dbReference type="EMBL" id="CP048632">
    <property type="protein sequence ID" value="QIB36975.1"/>
    <property type="molecule type" value="Genomic_DNA"/>
</dbReference>
<dbReference type="Proteomes" id="UP000464865">
    <property type="component" value="Chromosome M15-11"/>
</dbReference>
<feature type="domain" description="DUF4376" evidence="1">
    <location>
        <begin position="64"/>
        <end position="166"/>
    </location>
</feature>
<proteinExistence type="predicted"/>
<reference evidence="2 4" key="1">
    <citation type="submission" date="2020-02" db="EMBL/GenBank/DDBJ databases">
        <title>Plant-Promoting Endophytic Bacterium Rhizobium oryzihabitans sp. nov., Isolated from the Root of Rice.</title>
        <authorList>
            <person name="zhao J."/>
            <person name="Zhang G."/>
        </authorList>
    </citation>
    <scope>NUCLEOTIDE SEQUENCE [LARGE SCALE GENOMIC DNA]</scope>
    <source>
        <strain evidence="2 4">M15</strain>
    </source>
</reference>
<evidence type="ECO:0000313" key="2">
    <source>
        <dbReference type="EMBL" id="QIB36614.1"/>
    </source>
</evidence>
<evidence type="ECO:0000313" key="4">
    <source>
        <dbReference type="Proteomes" id="UP000464865"/>
    </source>
</evidence>
<dbReference type="Pfam" id="PF14301">
    <property type="entry name" value="DUF4376"/>
    <property type="match status" value="1"/>
</dbReference>
<accession>A0A7L5BCL9</accession>
<protein>
    <submittedName>
        <fullName evidence="2">DUF4376 domain-containing protein</fullName>
    </submittedName>
</protein>
<sequence length="176" mass="18675">MPTFARVDNERVIEVVSLDKGVKISDAVHPDLSAQFKACADGVSPGWIYDGKTFRQPVAEPITKSELLAYAAMKRFEIETGGIVVNGCRVDTSRDSQSMIANAHSYVVASGAASTKFKSLSGFVTLSAAEVKETALAVGAHVQSLFDAEATIDALITSGDIASLADIDAYQWRSGD</sequence>
<dbReference type="KEGG" id="roy:G3A56_00185"/>